<dbReference type="Proteomes" id="UP000759443">
    <property type="component" value="Unassembled WGS sequence"/>
</dbReference>
<sequence>MTTITRRITHYVLWAVAALLTLGIVALVAVGVLVWSLIEGPTDRFGKVEDEARAAGRKAEQFPGAGEPYFAAMDKGLLLTPTEGSSYPKEVLEVAAATGLEPEAVRQAAVRGQNAWLVWTGGNDRFWDYAARNTIGSFDLLKTISSHPSQAYGHDNRFRYLGLINEPCFEKPAGPDPEHFGLWIDQRDRDCEGGEDPFGGNPAADKRYPGVAVGQRGKPVLNTATGKTVTLPVGSYYGEPTGVMGLRLFANPDFDETAAKAWDPKRYYTDPDYYNRGDLVRPYRVGMSCAFCHVGPNPMHTPGNVEKPAFADIASNPGAQYFWVDRIFFWNTAPRGKDGKPSQNEGNFLFQLFHTNPPGTLDTSLVSSDYMNNPRTMNAVYEVAARLQTAAKAGQETLEGGERDNRQFQDYPQTAKLSAFYDETSGKSLSMRVLKDGSDSVGTLGALNRVYLNIGLFSEEWLLHFRPFLGGQKISPIRIADAKKNSVYWQATEAMTADMATFFLVTARADRLADLDGYKDQIANRPPEQVARGRVVFAETCAACHSSKQPVPPVSYGVDLGQCAGGGAGPQYRQCWDRYWAWARSDAFKAGMRALVEQPDFLEGNYLSTERRVPLDLLGTNACSAIATNGLAGDIWDNFTSSTYKTLPPSGEVTIHHPVSGGAAPFQPLGNGRGYIRPASLVSLWSTAPYLLNNSVGHPDYYSGEGTAGRQVAGLATAAGPAPSAAYGAVTPVSDALSPLASPSLASPPLPSPGTAASSAKVYGTYQTGYGSACPSGDPSAPYMPCVENRLALFETSLRQMLSPETRRRDTVTKEPVPGYIYRTSAPSCLIVPKGFVPEAIRPFSRILNTVAPWAFKHDGSITLGPFPADFPINALTNTQLLPDHDDPAPFDTYKRLLANAPALIETFARLGGQCTPDELADPQVRTHAETVVRETGLIDRLVGLSKCPDYVVNAGHAFGADLPPADKEALISYVKQF</sequence>
<reference evidence="7 8" key="1">
    <citation type="submission" date="2021-03" db="EMBL/GenBank/DDBJ databases">
        <title>Genomic Encyclopedia of Type Strains, Phase IV (KMG-IV): sequencing the most valuable type-strain genomes for metagenomic binning, comparative biology and taxonomic classification.</title>
        <authorList>
            <person name="Goeker M."/>
        </authorList>
    </citation>
    <scope>NUCLEOTIDE SEQUENCE [LARGE SCALE GENOMIC DNA]</scope>
    <source>
        <strain evidence="7 8">DSM 21600</strain>
    </source>
</reference>
<accession>A0ABS4DUK9</accession>
<name>A0ABS4DUK9_9HYPH</name>
<keyword evidence="8" id="KW-1185">Reference proteome</keyword>
<evidence type="ECO:0000256" key="1">
    <source>
        <dbReference type="ARBA" id="ARBA00022617"/>
    </source>
</evidence>
<evidence type="ECO:0000256" key="4">
    <source>
        <dbReference type="PROSITE-ProRule" id="PRU00433"/>
    </source>
</evidence>
<keyword evidence="3 4" id="KW-0408">Iron</keyword>
<dbReference type="InterPro" id="IPR036909">
    <property type="entry name" value="Cyt_c-like_dom_sf"/>
</dbReference>
<feature type="domain" description="Cytochrome c" evidence="6">
    <location>
        <begin position="528"/>
        <end position="680"/>
    </location>
</feature>
<keyword evidence="1 4" id="KW-0349">Heme</keyword>
<dbReference type="InterPro" id="IPR009056">
    <property type="entry name" value="Cyt_c-like_dom"/>
</dbReference>
<evidence type="ECO:0000313" key="7">
    <source>
        <dbReference type="EMBL" id="MBP1849377.1"/>
    </source>
</evidence>
<dbReference type="SUPFAM" id="SSF46626">
    <property type="entry name" value="Cytochrome c"/>
    <property type="match status" value="1"/>
</dbReference>
<keyword evidence="5" id="KW-0812">Transmembrane</keyword>
<gene>
    <name evidence="7" type="ORF">J2Z17_000798</name>
</gene>
<evidence type="ECO:0000313" key="8">
    <source>
        <dbReference type="Proteomes" id="UP000759443"/>
    </source>
</evidence>
<evidence type="ECO:0000256" key="5">
    <source>
        <dbReference type="SAM" id="Phobius"/>
    </source>
</evidence>
<comment type="caution">
    <text evidence="7">The sequence shown here is derived from an EMBL/GenBank/DDBJ whole genome shotgun (WGS) entry which is preliminary data.</text>
</comment>
<dbReference type="RefSeq" id="WP_209942442.1">
    <property type="nucleotide sequence ID" value="NZ_JAGGJU010000002.1"/>
</dbReference>
<proteinExistence type="predicted"/>
<dbReference type="EMBL" id="JAGGJU010000002">
    <property type="protein sequence ID" value="MBP1849377.1"/>
    <property type="molecule type" value="Genomic_DNA"/>
</dbReference>
<evidence type="ECO:0000256" key="2">
    <source>
        <dbReference type="ARBA" id="ARBA00022723"/>
    </source>
</evidence>
<protein>
    <recommendedName>
        <fullName evidence="6">Cytochrome c domain-containing protein</fullName>
    </recommendedName>
</protein>
<keyword evidence="2 4" id="KW-0479">Metal-binding</keyword>
<organism evidence="7 8">
    <name type="scientific">Rhizobium halophytocola</name>
    <dbReference type="NCBI Taxonomy" id="735519"/>
    <lineage>
        <taxon>Bacteria</taxon>
        <taxon>Pseudomonadati</taxon>
        <taxon>Pseudomonadota</taxon>
        <taxon>Alphaproteobacteria</taxon>
        <taxon>Hyphomicrobiales</taxon>
        <taxon>Rhizobiaceae</taxon>
        <taxon>Rhizobium/Agrobacterium group</taxon>
        <taxon>Rhizobium</taxon>
    </lineage>
</organism>
<keyword evidence="5" id="KW-1133">Transmembrane helix</keyword>
<dbReference type="PROSITE" id="PS51007">
    <property type="entry name" value="CYTC"/>
    <property type="match status" value="1"/>
</dbReference>
<keyword evidence="5" id="KW-0472">Membrane</keyword>
<evidence type="ECO:0000259" key="6">
    <source>
        <dbReference type="PROSITE" id="PS51007"/>
    </source>
</evidence>
<evidence type="ECO:0000256" key="3">
    <source>
        <dbReference type="ARBA" id="ARBA00023004"/>
    </source>
</evidence>
<feature type="transmembrane region" description="Helical" evidence="5">
    <location>
        <begin position="12"/>
        <end position="38"/>
    </location>
</feature>